<protein>
    <submittedName>
        <fullName evidence="1">Phage tail protein</fullName>
    </submittedName>
</protein>
<comment type="caution">
    <text evidence="1">The sequence shown here is derived from an EMBL/GenBank/DDBJ whole genome shotgun (WGS) entry which is preliminary data.</text>
</comment>
<dbReference type="PANTHER" id="PTHR38009:SF1">
    <property type="entry name" value="CONSERVED HYPOTHETICAL PHAGE TAIL PROTEIN"/>
    <property type="match status" value="1"/>
</dbReference>
<dbReference type="EMBL" id="JACJTQ010000012">
    <property type="protein sequence ID" value="MBD2692101.1"/>
    <property type="molecule type" value="Genomic_DNA"/>
</dbReference>
<accession>A0ABR8J4P4</accession>
<gene>
    <name evidence="1" type="ORF">H6G68_10085</name>
</gene>
<keyword evidence="2" id="KW-1185">Reference proteome</keyword>
<proteinExistence type="predicted"/>
<evidence type="ECO:0000313" key="2">
    <source>
        <dbReference type="Proteomes" id="UP000660381"/>
    </source>
</evidence>
<dbReference type="InterPro" id="IPR010667">
    <property type="entry name" value="Phage_T4_Gp19"/>
</dbReference>
<dbReference type="InterPro" id="IPR011747">
    <property type="entry name" value="CHP02241"/>
</dbReference>
<evidence type="ECO:0000313" key="1">
    <source>
        <dbReference type="EMBL" id="MBD2692101.1"/>
    </source>
</evidence>
<organism evidence="1 2">
    <name type="scientific">Anabaena catenula FACHB-362</name>
    <dbReference type="NCBI Taxonomy" id="2692877"/>
    <lineage>
        <taxon>Bacteria</taxon>
        <taxon>Bacillati</taxon>
        <taxon>Cyanobacteriota</taxon>
        <taxon>Cyanophyceae</taxon>
        <taxon>Nostocales</taxon>
        <taxon>Nostocaceae</taxon>
        <taxon>Anabaena</taxon>
    </lineage>
</organism>
<dbReference type="NCBIfam" id="TIGR02241">
    <property type="entry name" value="conserved hypothetical phage tail region protein"/>
    <property type="match status" value="1"/>
</dbReference>
<sequence>MSNLIQKFPELLTNSRFYIELKLDGSSEPVDAYFLECKGLKNTQDVIEICEVTPLRWGKAKSGQMVRTKVPGNFKANNITLRRGMTKSKTLWKWFEEVQKGNWAKQLRDGSLSIYNQSGEAEAKFQFRGAWPVSYMASDLLSNSTEIEIEEMEIAVEMFRREN</sequence>
<dbReference type="Pfam" id="PF06841">
    <property type="entry name" value="Phage_T4_gp19"/>
    <property type="match status" value="1"/>
</dbReference>
<dbReference type="PANTHER" id="PTHR38009">
    <property type="entry name" value="CONSERVED HYPOTHETICAL PHAGE TAIL PROTEIN"/>
    <property type="match status" value="1"/>
</dbReference>
<dbReference type="RefSeq" id="WP_190906524.1">
    <property type="nucleotide sequence ID" value="NZ_JACJTQ010000012.1"/>
</dbReference>
<reference evidence="1 2" key="1">
    <citation type="journal article" date="2020" name="ISME J.">
        <title>Comparative genomics reveals insights into cyanobacterial evolution and habitat adaptation.</title>
        <authorList>
            <person name="Chen M.Y."/>
            <person name="Teng W.K."/>
            <person name="Zhao L."/>
            <person name="Hu C.X."/>
            <person name="Zhou Y.K."/>
            <person name="Han B.P."/>
            <person name="Song L.R."/>
            <person name="Shu W.S."/>
        </authorList>
    </citation>
    <scope>NUCLEOTIDE SEQUENCE [LARGE SCALE GENOMIC DNA]</scope>
    <source>
        <strain evidence="1 2">FACHB-362</strain>
    </source>
</reference>
<dbReference type="Proteomes" id="UP000660381">
    <property type="component" value="Unassembled WGS sequence"/>
</dbReference>
<name>A0ABR8J4P4_9NOST</name>